<dbReference type="AlphaFoldDB" id="A0A8J2LBV8"/>
<evidence type="ECO:0000256" key="1">
    <source>
        <dbReference type="ARBA" id="ARBA00023180"/>
    </source>
</evidence>
<keyword evidence="4" id="KW-1185">Reference proteome</keyword>
<dbReference type="Proteomes" id="UP000708208">
    <property type="component" value="Unassembled WGS sequence"/>
</dbReference>
<keyword evidence="1" id="KW-0325">Glycoprotein</keyword>
<feature type="domain" description="Carboxylesterase type B" evidence="2">
    <location>
        <begin position="37"/>
        <end position="61"/>
    </location>
</feature>
<dbReference type="Pfam" id="PF00135">
    <property type="entry name" value="COesterase"/>
    <property type="match status" value="1"/>
</dbReference>
<reference evidence="3" key="1">
    <citation type="submission" date="2021-06" db="EMBL/GenBank/DDBJ databases">
        <authorList>
            <person name="Hodson N. C."/>
            <person name="Mongue J. A."/>
            <person name="Jaron S. K."/>
        </authorList>
    </citation>
    <scope>NUCLEOTIDE SEQUENCE</scope>
</reference>
<feature type="non-terminal residue" evidence="3">
    <location>
        <position position="62"/>
    </location>
</feature>
<protein>
    <recommendedName>
        <fullName evidence="2">Carboxylesterase type B domain-containing protein</fullName>
    </recommendedName>
</protein>
<sequence length="62" mass="6907">FEPTDVVGSEDCLHVNVFAPKQLHDEIIQGKKPKQPYRLDILGFLTTGDKIARGNQGLKDQS</sequence>
<evidence type="ECO:0000313" key="3">
    <source>
        <dbReference type="EMBL" id="CAG7819483.1"/>
    </source>
</evidence>
<name>A0A8J2LBV8_9HEXA</name>
<dbReference type="EMBL" id="CAJVCH010451221">
    <property type="protein sequence ID" value="CAG7819483.1"/>
    <property type="molecule type" value="Genomic_DNA"/>
</dbReference>
<proteinExistence type="predicted"/>
<accession>A0A8J2LBV8</accession>
<feature type="non-terminal residue" evidence="3">
    <location>
        <position position="1"/>
    </location>
</feature>
<dbReference type="OrthoDB" id="19653at2759"/>
<organism evidence="3 4">
    <name type="scientific">Allacma fusca</name>
    <dbReference type="NCBI Taxonomy" id="39272"/>
    <lineage>
        <taxon>Eukaryota</taxon>
        <taxon>Metazoa</taxon>
        <taxon>Ecdysozoa</taxon>
        <taxon>Arthropoda</taxon>
        <taxon>Hexapoda</taxon>
        <taxon>Collembola</taxon>
        <taxon>Symphypleona</taxon>
        <taxon>Sminthuridae</taxon>
        <taxon>Allacma</taxon>
    </lineage>
</organism>
<gene>
    <name evidence="3" type="ORF">AFUS01_LOCUS29927</name>
</gene>
<evidence type="ECO:0000313" key="4">
    <source>
        <dbReference type="Proteomes" id="UP000708208"/>
    </source>
</evidence>
<evidence type="ECO:0000259" key="2">
    <source>
        <dbReference type="Pfam" id="PF00135"/>
    </source>
</evidence>
<dbReference type="InterPro" id="IPR002018">
    <property type="entry name" value="CarbesteraseB"/>
</dbReference>
<comment type="caution">
    <text evidence="3">The sequence shown here is derived from an EMBL/GenBank/DDBJ whole genome shotgun (WGS) entry which is preliminary data.</text>
</comment>